<dbReference type="SUPFAM" id="SSF55486">
    <property type="entry name" value="Metalloproteases ('zincins'), catalytic domain"/>
    <property type="match status" value="1"/>
</dbReference>
<evidence type="ECO:0000256" key="15">
    <source>
        <dbReference type="RuleBase" id="RU003435"/>
    </source>
</evidence>
<sequence length="801" mass="89014">MSLLGRAPGARIAITRIGDLSRISTTCAGRTFQRHLASAASRLYEPRPTPVDNSPPGAIHDDRVLRQIFDSSDLWREFSQSSKYGPGRKSLGLVQNRYLTDAQGFEDFVNTSLANAKRVVDKVMGASSVEDYKSIVQDLDRLSDLLCRVIDLCDFIRATHPDAKIHNAATEAYSKMFEYMNVLNTTPGLNDQLTIALRTPEVVASWNEQEVKVADILKRDFGRSAINLPQAQRDRFVALSQEISELGNAFSNHMGPAKQQLTFDSSKLTGVDPVIARNLTSRWGKISLPTVGGYTSLALKTVQNEDARREIFMASRTSSQASLGLLDALLRKRLELANLTGYESWGHVALEDKMAKSPESVSQFLQALSRDNKPIVEAELADMMQAKTKNPKASNAPLQAWDREFYQTQILSSIRSRSRTPDFLAAYFSLGTVIQGISRVATRLYGIRFVPRETTPGETWNHDVRRLDIMSESDGHIGVLYCDLFSRPGKSPNPAHFTLRCSREISEDEVAEAAAVHNPRFTSSEEAANDGMATSTTSGKLMQLPTIALICDFEHLHKNANTPTLLSFGEVLTVFHEMGHALHSFIGRTSLQNVSGTRCATDFAELPSILMESFVSNPAALGLFARHYETDQPLPYHMIADRLALDKRFEGTDIENQILLSMVDQEYHTTAPQRSSFDTTQIYLDIQRSYGVLPADPPGTSWQGMFGHLFGYGSTYYSYLFDRVLAKQIWKVLFASGEGAATIDRRNGEKMKESVLKWGGGRDAWKCLADVLDDPRVENGDKNAMAVVGSWGVKQRQGLIE</sequence>
<evidence type="ECO:0000256" key="11">
    <source>
        <dbReference type="ARBA" id="ARBA00023049"/>
    </source>
</evidence>
<dbReference type="GO" id="GO:0046872">
    <property type="term" value="F:metal ion binding"/>
    <property type="evidence" value="ECO:0007669"/>
    <property type="project" value="UniProtKB-UniRule"/>
</dbReference>
<dbReference type="GO" id="GO:0005759">
    <property type="term" value="C:mitochondrial matrix"/>
    <property type="evidence" value="ECO:0007669"/>
    <property type="project" value="UniProtKB-SubCell"/>
</dbReference>
<evidence type="ECO:0000313" key="18">
    <source>
        <dbReference type="Proteomes" id="UP000256645"/>
    </source>
</evidence>
<dbReference type="Proteomes" id="UP000256645">
    <property type="component" value="Unassembled WGS sequence"/>
</dbReference>
<proteinExistence type="inferred from homology"/>
<evidence type="ECO:0000313" key="17">
    <source>
        <dbReference type="EMBL" id="RDW85104.1"/>
    </source>
</evidence>
<dbReference type="InterPro" id="IPR024079">
    <property type="entry name" value="MetalloPept_cat_dom_sf"/>
</dbReference>
<keyword evidence="6 15" id="KW-0645">Protease</keyword>
<dbReference type="GO" id="GO:0004222">
    <property type="term" value="F:metalloendopeptidase activity"/>
    <property type="evidence" value="ECO:0007669"/>
    <property type="project" value="UniProtKB-EC"/>
</dbReference>
<evidence type="ECO:0000256" key="7">
    <source>
        <dbReference type="ARBA" id="ARBA00022723"/>
    </source>
</evidence>
<keyword evidence="12" id="KW-0496">Mitochondrion</keyword>
<dbReference type="AlphaFoldDB" id="A0A3D8SG29"/>
<dbReference type="GO" id="GO:0006627">
    <property type="term" value="P:protein processing involved in protein targeting to mitochondrion"/>
    <property type="evidence" value="ECO:0007669"/>
    <property type="project" value="TreeGrafter"/>
</dbReference>
<dbReference type="PANTHER" id="PTHR11804">
    <property type="entry name" value="PROTEASE M3 THIMET OLIGOPEPTIDASE-RELATED"/>
    <property type="match status" value="1"/>
</dbReference>
<reference evidence="17 18" key="1">
    <citation type="journal article" date="2018" name="IMA Fungus">
        <title>IMA Genome-F 9: Draft genome sequence of Annulohypoxylon stygium, Aspergillus mulundensis, Berkeleyomyces basicola (syn. Thielaviopsis basicola), Ceratocystis smalleyi, two Cercospora beticola strains, Coleophoma cylindrospora, Fusarium fracticaudum, Phialophora cf. hyalina, and Morchella septimelata.</title>
        <authorList>
            <person name="Wingfield B.D."/>
            <person name="Bills G.F."/>
            <person name="Dong Y."/>
            <person name="Huang W."/>
            <person name="Nel W.J."/>
            <person name="Swalarsk-Parry B.S."/>
            <person name="Vaghefi N."/>
            <person name="Wilken P.M."/>
            <person name="An Z."/>
            <person name="de Beer Z.W."/>
            <person name="De Vos L."/>
            <person name="Chen L."/>
            <person name="Duong T.A."/>
            <person name="Gao Y."/>
            <person name="Hammerbacher A."/>
            <person name="Kikkert J.R."/>
            <person name="Li Y."/>
            <person name="Li H."/>
            <person name="Li K."/>
            <person name="Li Q."/>
            <person name="Liu X."/>
            <person name="Ma X."/>
            <person name="Naidoo K."/>
            <person name="Pethybridge S.J."/>
            <person name="Sun J."/>
            <person name="Steenkamp E.T."/>
            <person name="van der Nest M.A."/>
            <person name="van Wyk S."/>
            <person name="Wingfield M.J."/>
            <person name="Xiong C."/>
            <person name="Yue Q."/>
            <person name="Zhang X."/>
        </authorList>
    </citation>
    <scope>NUCLEOTIDE SEQUENCE [LARGE SCALE GENOMIC DNA]</scope>
    <source>
        <strain evidence="17 18">BP6252</strain>
    </source>
</reference>
<keyword evidence="18" id="KW-1185">Reference proteome</keyword>
<evidence type="ECO:0000256" key="5">
    <source>
        <dbReference type="ARBA" id="ARBA00018046"/>
    </source>
</evidence>
<organism evidence="17 18">
    <name type="scientific">Coleophoma cylindrospora</name>
    <dbReference type="NCBI Taxonomy" id="1849047"/>
    <lineage>
        <taxon>Eukaryota</taxon>
        <taxon>Fungi</taxon>
        <taxon>Dikarya</taxon>
        <taxon>Ascomycota</taxon>
        <taxon>Pezizomycotina</taxon>
        <taxon>Leotiomycetes</taxon>
        <taxon>Helotiales</taxon>
        <taxon>Dermateaceae</taxon>
        <taxon>Coleophoma</taxon>
    </lineage>
</organism>
<feature type="domain" description="Peptidase M3A/M3B catalytic" evidence="16">
    <location>
        <begin position="299"/>
        <end position="783"/>
    </location>
</feature>
<comment type="catalytic activity">
    <reaction evidence="1">
        <text>Release of an N-terminal octapeptide as second stage of processing of some proteins imported into the mitochondrion.</text>
        <dbReference type="EC" id="3.4.24.59"/>
    </reaction>
</comment>
<comment type="caution">
    <text evidence="17">The sequence shown here is derived from an EMBL/GenBank/DDBJ whole genome shotgun (WGS) entry which is preliminary data.</text>
</comment>
<evidence type="ECO:0000259" key="16">
    <source>
        <dbReference type="Pfam" id="PF01432"/>
    </source>
</evidence>
<evidence type="ECO:0000256" key="3">
    <source>
        <dbReference type="ARBA" id="ARBA00006040"/>
    </source>
</evidence>
<evidence type="ECO:0000256" key="10">
    <source>
        <dbReference type="ARBA" id="ARBA00022946"/>
    </source>
</evidence>
<dbReference type="CDD" id="cd06457">
    <property type="entry name" value="M3A_MIP"/>
    <property type="match status" value="1"/>
</dbReference>
<evidence type="ECO:0000256" key="4">
    <source>
        <dbReference type="ARBA" id="ARBA00012441"/>
    </source>
</evidence>
<dbReference type="EC" id="3.4.24.59" evidence="4"/>
<keyword evidence="9 15" id="KW-0862">Zinc</keyword>
<accession>A0A3D8SG29</accession>
<keyword evidence="8 15" id="KW-0378">Hydrolase</keyword>
<name>A0A3D8SG29_9HELO</name>
<gene>
    <name evidence="17" type="ORF">BP6252_02694</name>
</gene>
<evidence type="ECO:0000256" key="1">
    <source>
        <dbReference type="ARBA" id="ARBA00000436"/>
    </source>
</evidence>
<dbReference type="PANTHER" id="PTHR11804:SF79">
    <property type="entry name" value="MITOCHONDRIAL INTERMEDIATE PEPTIDASE"/>
    <property type="match status" value="1"/>
</dbReference>
<comment type="cofactor">
    <cofactor evidence="15">
        <name>Zn(2+)</name>
        <dbReference type="ChEBI" id="CHEBI:29105"/>
    </cofactor>
    <text evidence="15">Binds 1 zinc ion.</text>
</comment>
<keyword evidence="11 15" id="KW-0482">Metalloprotease</keyword>
<comment type="similarity">
    <text evidence="3 15">Belongs to the peptidase M3 family.</text>
</comment>
<evidence type="ECO:0000256" key="14">
    <source>
        <dbReference type="ARBA" id="ARBA00032470"/>
    </source>
</evidence>
<keyword evidence="10" id="KW-0809">Transit peptide</keyword>
<dbReference type="InterPro" id="IPR045090">
    <property type="entry name" value="Pept_M3A_M3B"/>
</dbReference>
<dbReference type="Gene3D" id="1.10.1370.10">
    <property type="entry name" value="Neurolysin, domain 3"/>
    <property type="match status" value="1"/>
</dbReference>
<protein>
    <recommendedName>
        <fullName evidence="5">Mitochondrial intermediate peptidase</fullName>
        <ecNumber evidence="4">3.4.24.59</ecNumber>
    </recommendedName>
    <alternativeName>
        <fullName evidence="14">Octapeptidyl aminopeptidase</fullName>
    </alternativeName>
</protein>
<dbReference type="EMBL" id="PDLM01000002">
    <property type="protein sequence ID" value="RDW85104.1"/>
    <property type="molecule type" value="Genomic_DNA"/>
</dbReference>
<dbReference type="InterPro" id="IPR033851">
    <property type="entry name" value="M3A_MIP"/>
</dbReference>
<comment type="subcellular location">
    <subcellularLocation>
        <location evidence="2">Mitochondrion matrix</location>
    </subcellularLocation>
</comment>
<dbReference type="Pfam" id="PF01432">
    <property type="entry name" value="Peptidase_M3"/>
    <property type="match status" value="1"/>
</dbReference>
<evidence type="ECO:0000256" key="6">
    <source>
        <dbReference type="ARBA" id="ARBA00022670"/>
    </source>
</evidence>
<dbReference type="OrthoDB" id="17530at2759"/>
<evidence type="ECO:0000256" key="12">
    <source>
        <dbReference type="ARBA" id="ARBA00023128"/>
    </source>
</evidence>
<dbReference type="STRING" id="1849047.A0A3D8SG29"/>
<dbReference type="Gene3D" id="3.40.390.10">
    <property type="entry name" value="Collagenase (Catalytic Domain)"/>
    <property type="match status" value="1"/>
</dbReference>
<dbReference type="InterPro" id="IPR024077">
    <property type="entry name" value="Neurolysin/TOP_dom2"/>
</dbReference>
<keyword evidence="7 15" id="KW-0479">Metal-binding</keyword>
<evidence type="ECO:0000256" key="9">
    <source>
        <dbReference type="ARBA" id="ARBA00022833"/>
    </source>
</evidence>
<dbReference type="GO" id="GO:0006518">
    <property type="term" value="P:peptide metabolic process"/>
    <property type="evidence" value="ECO:0007669"/>
    <property type="project" value="TreeGrafter"/>
</dbReference>
<dbReference type="InterPro" id="IPR001567">
    <property type="entry name" value="Pept_M3A_M3B_dom"/>
</dbReference>
<evidence type="ECO:0000256" key="8">
    <source>
        <dbReference type="ARBA" id="ARBA00022801"/>
    </source>
</evidence>
<evidence type="ECO:0000256" key="2">
    <source>
        <dbReference type="ARBA" id="ARBA00004305"/>
    </source>
</evidence>
<comment type="function">
    <text evidence="13">Cleaves proteins, imported into the mitochondrion, to their mature size. While most mitochondrial precursor proteins are processed to the mature form in one step by mitochondrial processing peptidase (MPP), the sequential cleavage by MIP of an octapeptide after initial processing by MPP is a required step for a subgroup of nuclear-encoded precursor proteins destined for the matrix or the inner membrane.</text>
</comment>
<evidence type="ECO:0000256" key="13">
    <source>
        <dbReference type="ARBA" id="ARBA00025208"/>
    </source>
</evidence>